<dbReference type="EMBL" id="JAODAN010000010">
    <property type="protein sequence ID" value="KAK1921714.1"/>
    <property type="molecule type" value="Genomic_DNA"/>
</dbReference>
<dbReference type="PANTHER" id="PTHR46015:SF1">
    <property type="entry name" value="HOMOCYSTEINE S-METHYLTRANSFERASE-LIKE ISOFORM 1"/>
    <property type="match status" value="1"/>
</dbReference>
<feature type="binding site" evidence="5">
    <location>
        <position position="285"/>
    </location>
    <ligand>
        <name>Zn(2+)</name>
        <dbReference type="ChEBI" id="CHEBI:29105"/>
    </ligand>
</feature>
<evidence type="ECO:0000313" key="9">
    <source>
        <dbReference type="Proteomes" id="UP001182556"/>
    </source>
</evidence>
<feature type="binding site" evidence="5">
    <location>
        <position position="375"/>
    </location>
    <ligand>
        <name>Zn(2+)</name>
        <dbReference type="ChEBI" id="CHEBI:29105"/>
    </ligand>
</feature>
<dbReference type="PROSITE" id="PS50970">
    <property type="entry name" value="HCY"/>
    <property type="match status" value="1"/>
</dbReference>
<feature type="region of interest" description="Disordered" evidence="6">
    <location>
        <begin position="122"/>
        <end position="141"/>
    </location>
</feature>
<name>A0AAD9CVW8_PAPLA</name>
<evidence type="ECO:0000256" key="3">
    <source>
        <dbReference type="ARBA" id="ARBA00022723"/>
    </source>
</evidence>
<protein>
    <submittedName>
        <fullName evidence="8">Homocysteine S-methyltransferase</fullName>
    </submittedName>
</protein>
<keyword evidence="2 5" id="KW-0808">Transferase</keyword>
<reference evidence="8" key="1">
    <citation type="submission" date="2023-02" db="EMBL/GenBank/DDBJ databases">
        <title>Identification and recombinant expression of a fungal hydrolase from Papiliotrema laurentii that hydrolyzes apple cutin and clears colloidal polyester polyurethane.</title>
        <authorList>
            <consortium name="DOE Joint Genome Institute"/>
            <person name="Roman V.A."/>
            <person name="Bojanowski C."/>
            <person name="Crable B.R."/>
            <person name="Wagner D.N."/>
            <person name="Hung C.S."/>
            <person name="Nadeau L.J."/>
            <person name="Schratz L."/>
            <person name="Haridas S."/>
            <person name="Pangilinan J."/>
            <person name="Lipzen A."/>
            <person name="Na H."/>
            <person name="Yan M."/>
            <person name="Ng V."/>
            <person name="Grigoriev I.V."/>
            <person name="Spatafora J.W."/>
            <person name="Barlow D."/>
            <person name="Biffinger J."/>
            <person name="Kelley-Loughnane N."/>
            <person name="Varaljay V.A."/>
            <person name="Crookes-Goodson W.J."/>
        </authorList>
    </citation>
    <scope>NUCLEOTIDE SEQUENCE</scope>
    <source>
        <strain evidence="8">5307AH</strain>
    </source>
</reference>
<keyword evidence="3 5" id="KW-0479">Metal-binding</keyword>
<dbReference type="Gene3D" id="3.20.20.330">
    <property type="entry name" value="Homocysteine-binding-like domain"/>
    <property type="match status" value="1"/>
</dbReference>
<comment type="cofactor">
    <cofactor evidence="5">
        <name>Zn(2+)</name>
        <dbReference type="ChEBI" id="CHEBI:29105"/>
    </cofactor>
</comment>
<keyword evidence="1 5" id="KW-0489">Methyltransferase</keyword>
<dbReference type="InterPro" id="IPR036589">
    <property type="entry name" value="HCY_dom_sf"/>
</dbReference>
<evidence type="ECO:0000256" key="1">
    <source>
        <dbReference type="ARBA" id="ARBA00022603"/>
    </source>
</evidence>
<dbReference type="GO" id="GO:0032259">
    <property type="term" value="P:methylation"/>
    <property type="evidence" value="ECO:0007669"/>
    <property type="project" value="UniProtKB-KW"/>
</dbReference>
<dbReference type="Pfam" id="PF02574">
    <property type="entry name" value="S-methyl_trans"/>
    <property type="match status" value="1"/>
</dbReference>
<dbReference type="Proteomes" id="UP001182556">
    <property type="component" value="Unassembled WGS sequence"/>
</dbReference>
<feature type="binding site" evidence="5">
    <location>
        <position position="376"/>
    </location>
    <ligand>
        <name>Zn(2+)</name>
        <dbReference type="ChEBI" id="CHEBI:29105"/>
    </ligand>
</feature>
<dbReference type="GO" id="GO:0033528">
    <property type="term" value="P:S-methylmethionine cycle"/>
    <property type="evidence" value="ECO:0007669"/>
    <property type="project" value="TreeGrafter"/>
</dbReference>
<proteinExistence type="predicted"/>
<dbReference type="InterPro" id="IPR003726">
    <property type="entry name" value="HCY_dom"/>
</dbReference>
<evidence type="ECO:0000256" key="5">
    <source>
        <dbReference type="PROSITE-ProRule" id="PRU00333"/>
    </source>
</evidence>
<organism evidence="8 9">
    <name type="scientific">Papiliotrema laurentii</name>
    <name type="common">Cryptococcus laurentii</name>
    <dbReference type="NCBI Taxonomy" id="5418"/>
    <lineage>
        <taxon>Eukaryota</taxon>
        <taxon>Fungi</taxon>
        <taxon>Dikarya</taxon>
        <taxon>Basidiomycota</taxon>
        <taxon>Agaricomycotina</taxon>
        <taxon>Tremellomycetes</taxon>
        <taxon>Tremellales</taxon>
        <taxon>Rhynchogastremaceae</taxon>
        <taxon>Papiliotrema</taxon>
    </lineage>
</organism>
<dbReference type="GO" id="GO:0046872">
    <property type="term" value="F:metal ion binding"/>
    <property type="evidence" value="ECO:0007669"/>
    <property type="project" value="UniProtKB-KW"/>
</dbReference>
<dbReference type="AlphaFoldDB" id="A0AAD9CVW8"/>
<evidence type="ECO:0000256" key="6">
    <source>
        <dbReference type="SAM" id="MobiDB-lite"/>
    </source>
</evidence>
<dbReference type="GO" id="GO:0009086">
    <property type="term" value="P:methionine biosynthetic process"/>
    <property type="evidence" value="ECO:0007669"/>
    <property type="project" value="TreeGrafter"/>
</dbReference>
<accession>A0AAD9CVW8</accession>
<comment type="caution">
    <text evidence="8">The sequence shown here is derived from an EMBL/GenBank/DDBJ whole genome shotgun (WGS) entry which is preliminary data.</text>
</comment>
<keyword evidence="9" id="KW-1185">Reference proteome</keyword>
<keyword evidence="4 5" id="KW-0862">Zinc</keyword>
<feature type="domain" description="Hcy-binding" evidence="7">
    <location>
        <begin position="25"/>
        <end position="390"/>
    </location>
</feature>
<evidence type="ECO:0000259" key="7">
    <source>
        <dbReference type="PROSITE" id="PS50970"/>
    </source>
</evidence>
<sequence>MQISLEAIAQEGYLFPIHLSHDSLHTLTMAAVSSRIKVLDGGMGTTLEQLGADVSTPLWGCDLLQTNPEVIRSVYSQFSQAGADLIQTATYQLTLPGLCAHTKLDETAAGQVMRSAIPLARNSTSTDRDDHTPHGTVLSIGPFGATLSPSQEYGGVYPAPYGPTSSSSNAFTDESARQEAITALTQFHLSRLLTFSEDAETWAQIEWIAFETIPLLTEYAAVRRAMGEMHRLGKGRKFWISSAWPQGHHPQQSGKGSGEYVSVREVVQAALGGEEVPADAVGLNCTNPSFIKDLSERYTEAIVSLRKEGVVGGSDTTFVLYPDGGSVYDTVTRKWTLGDLDPSSWGRQVSAVARGVEEKEEGGKKVWSGVIVGGCCKAGFEEIQSLSSALRQ</sequence>
<gene>
    <name evidence="8" type="ORF">DB88DRAFT_498975</name>
</gene>
<dbReference type="SUPFAM" id="SSF82282">
    <property type="entry name" value="Homocysteine S-methyltransferase"/>
    <property type="match status" value="1"/>
</dbReference>
<dbReference type="GO" id="GO:0008898">
    <property type="term" value="F:S-adenosylmethionine-homocysteine S-methyltransferase activity"/>
    <property type="evidence" value="ECO:0007669"/>
    <property type="project" value="TreeGrafter"/>
</dbReference>
<dbReference type="InterPro" id="IPR051486">
    <property type="entry name" value="Hcy_S-methyltransferase"/>
</dbReference>
<dbReference type="PANTHER" id="PTHR46015">
    <property type="entry name" value="ZGC:172121"/>
    <property type="match status" value="1"/>
</dbReference>
<evidence type="ECO:0000256" key="2">
    <source>
        <dbReference type="ARBA" id="ARBA00022679"/>
    </source>
</evidence>
<evidence type="ECO:0000256" key="4">
    <source>
        <dbReference type="ARBA" id="ARBA00022833"/>
    </source>
</evidence>
<evidence type="ECO:0000313" key="8">
    <source>
        <dbReference type="EMBL" id="KAK1921714.1"/>
    </source>
</evidence>